<keyword evidence="1" id="KW-0479">Metal-binding</keyword>
<dbReference type="InterPro" id="IPR036869">
    <property type="entry name" value="J_dom_sf"/>
</dbReference>
<evidence type="ECO:0000256" key="4">
    <source>
        <dbReference type="ARBA" id="ARBA00022833"/>
    </source>
</evidence>
<dbReference type="CDD" id="cd06257">
    <property type="entry name" value="DnaJ"/>
    <property type="match status" value="1"/>
</dbReference>
<evidence type="ECO:0000256" key="2">
    <source>
        <dbReference type="ARBA" id="ARBA00022737"/>
    </source>
</evidence>
<name>A0A381U9B6_9ZZZZ</name>
<dbReference type="Gene3D" id="1.10.287.110">
    <property type="entry name" value="DnaJ domain"/>
    <property type="match status" value="1"/>
</dbReference>
<dbReference type="PANTHER" id="PTHR43096:SF52">
    <property type="entry name" value="DNAJ HOMOLOG 1, MITOCHONDRIAL-RELATED"/>
    <property type="match status" value="1"/>
</dbReference>
<dbReference type="Gene3D" id="2.60.260.20">
    <property type="entry name" value="Urease metallochaperone UreE, N-terminal domain"/>
    <property type="match status" value="2"/>
</dbReference>
<evidence type="ECO:0000313" key="7">
    <source>
        <dbReference type="EMBL" id="SVA24158.1"/>
    </source>
</evidence>
<evidence type="ECO:0000256" key="1">
    <source>
        <dbReference type="ARBA" id="ARBA00022723"/>
    </source>
</evidence>
<reference evidence="7" key="1">
    <citation type="submission" date="2018-05" db="EMBL/GenBank/DDBJ databases">
        <authorList>
            <person name="Lanie J.A."/>
            <person name="Ng W.-L."/>
            <person name="Kazmierczak K.M."/>
            <person name="Andrzejewski T.M."/>
            <person name="Davidsen T.M."/>
            <person name="Wayne K.J."/>
            <person name="Tettelin H."/>
            <person name="Glass J.I."/>
            <person name="Rusch D."/>
            <person name="Podicherti R."/>
            <person name="Tsui H.-C.T."/>
            <person name="Winkler M.E."/>
        </authorList>
    </citation>
    <scope>NUCLEOTIDE SEQUENCE</scope>
</reference>
<feature type="non-terminal residue" evidence="7">
    <location>
        <position position="1"/>
    </location>
</feature>
<dbReference type="EMBL" id="UINC01005885">
    <property type="protein sequence ID" value="SVA24158.1"/>
    <property type="molecule type" value="Genomic_DNA"/>
</dbReference>
<keyword evidence="3" id="KW-0863">Zinc-finger</keyword>
<dbReference type="SMART" id="SM00271">
    <property type="entry name" value="DnaJ"/>
    <property type="match status" value="1"/>
</dbReference>
<dbReference type="InterPro" id="IPR008971">
    <property type="entry name" value="HSP40/DnaJ_pept-bd"/>
</dbReference>
<dbReference type="GO" id="GO:0042026">
    <property type="term" value="P:protein refolding"/>
    <property type="evidence" value="ECO:0007669"/>
    <property type="project" value="TreeGrafter"/>
</dbReference>
<dbReference type="Pfam" id="PF00226">
    <property type="entry name" value="DnaJ"/>
    <property type="match status" value="1"/>
</dbReference>
<keyword evidence="4" id="KW-0862">Zinc</keyword>
<evidence type="ECO:0000256" key="3">
    <source>
        <dbReference type="ARBA" id="ARBA00022771"/>
    </source>
</evidence>
<gene>
    <name evidence="7" type="ORF">METZ01_LOCUS77012</name>
</gene>
<feature type="domain" description="J" evidence="6">
    <location>
        <begin position="7"/>
        <end position="72"/>
    </location>
</feature>
<dbReference type="GO" id="GO:0051082">
    <property type="term" value="F:unfolded protein binding"/>
    <property type="evidence" value="ECO:0007669"/>
    <property type="project" value="InterPro"/>
</dbReference>
<dbReference type="SUPFAM" id="SSF49493">
    <property type="entry name" value="HSP40/DnaJ peptide-binding domain"/>
    <property type="match status" value="2"/>
</dbReference>
<dbReference type="InterPro" id="IPR001623">
    <property type="entry name" value="DnaJ_domain"/>
</dbReference>
<dbReference type="PANTHER" id="PTHR43096">
    <property type="entry name" value="DNAJ HOMOLOG 1, MITOCHONDRIAL-RELATED"/>
    <property type="match status" value="1"/>
</dbReference>
<dbReference type="SUPFAM" id="SSF46565">
    <property type="entry name" value="Chaperone J-domain"/>
    <property type="match status" value="1"/>
</dbReference>
<accession>A0A381U9B6</accession>
<dbReference type="FunFam" id="2.60.260.20:FF:000005">
    <property type="entry name" value="Chaperone protein dnaJ 1, mitochondrial"/>
    <property type="match status" value="1"/>
</dbReference>
<keyword evidence="2" id="KW-0677">Repeat</keyword>
<organism evidence="7">
    <name type="scientific">marine metagenome</name>
    <dbReference type="NCBI Taxonomy" id="408172"/>
    <lineage>
        <taxon>unclassified sequences</taxon>
        <taxon>metagenomes</taxon>
        <taxon>ecological metagenomes</taxon>
    </lineage>
</organism>
<dbReference type="InterPro" id="IPR002939">
    <property type="entry name" value="DnaJ_C"/>
</dbReference>
<dbReference type="InterPro" id="IPR018253">
    <property type="entry name" value="DnaJ_domain_CS"/>
</dbReference>
<evidence type="ECO:0000256" key="5">
    <source>
        <dbReference type="ARBA" id="ARBA00023186"/>
    </source>
</evidence>
<dbReference type="GO" id="GO:0008270">
    <property type="term" value="F:zinc ion binding"/>
    <property type="evidence" value="ECO:0007669"/>
    <property type="project" value="UniProtKB-KW"/>
</dbReference>
<sequence>VVRNVKDYYSILGVPRGSTEEDIKKAFRKNAMNYHPDRNKDNPSAEEKFKEINEAYAVLSDKEKRSQYDRFGSDGFHKRFSREDIFRDFDFGDVFSSFGPQAGSRGTGGFPDLDSFLSGQGFGGPRTSRGKDIRQDFYISFHEAALGTKRSIIIELNGKKIETTFKVPVGSKDGCRLRLVGKGQPGENGGSHGDLYLKIRINKHPHFSREGDDLVISKEISPTEALLGTSVEVPTLNDSKFLTIPPCTQSHTKLRLKGVGIPFNQGKNTGDQLVRIIVKYPNQLTEQQLELVHKLKVSGL</sequence>
<dbReference type="PROSITE" id="PS00636">
    <property type="entry name" value="DNAJ_1"/>
    <property type="match status" value="1"/>
</dbReference>
<protein>
    <recommendedName>
        <fullName evidence="6">J domain-containing protein</fullName>
    </recommendedName>
</protein>
<proteinExistence type="predicted"/>
<dbReference type="PRINTS" id="PR00625">
    <property type="entry name" value="JDOMAIN"/>
</dbReference>
<dbReference type="GO" id="GO:0005737">
    <property type="term" value="C:cytoplasm"/>
    <property type="evidence" value="ECO:0007669"/>
    <property type="project" value="TreeGrafter"/>
</dbReference>
<keyword evidence="5" id="KW-0143">Chaperone</keyword>
<dbReference type="Pfam" id="PF01556">
    <property type="entry name" value="DnaJ_C"/>
    <property type="match status" value="1"/>
</dbReference>
<dbReference type="PROSITE" id="PS50076">
    <property type="entry name" value="DNAJ_2"/>
    <property type="match status" value="1"/>
</dbReference>
<dbReference type="CDD" id="cd10747">
    <property type="entry name" value="DnaJ_C"/>
    <property type="match status" value="1"/>
</dbReference>
<dbReference type="AlphaFoldDB" id="A0A381U9B6"/>
<evidence type="ECO:0000259" key="6">
    <source>
        <dbReference type="PROSITE" id="PS50076"/>
    </source>
</evidence>